<evidence type="ECO:0000313" key="2">
    <source>
        <dbReference type="Proteomes" id="UP001153076"/>
    </source>
</evidence>
<dbReference type="EMBL" id="JAKOGI010001162">
    <property type="protein sequence ID" value="KAJ8427277.1"/>
    <property type="molecule type" value="Genomic_DNA"/>
</dbReference>
<protein>
    <submittedName>
        <fullName evidence="1">Uncharacterized protein</fullName>
    </submittedName>
</protein>
<keyword evidence="2" id="KW-1185">Reference proteome</keyword>
<comment type="caution">
    <text evidence="1">The sequence shown here is derived from an EMBL/GenBank/DDBJ whole genome shotgun (WGS) entry which is preliminary data.</text>
</comment>
<reference evidence="1" key="1">
    <citation type="submission" date="2022-04" db="EMBL/GenBank/DDBJ databases">
        <title>Carnegiea gigantea Genome sequencing and assembly v2.</title>
        <authorList>
            <person name="Copetti D."/>
            <person name="Sanderson M.J."/>
            <person name="Burquez A."/>
            <person name="Wojciechowski M.F."/>
        </authorList>
    </citation>
    <scope>NUCLEOTIDE SEQUENCE</scope>
    <source>
        <strain evidence="1">SGP5-SGP5p</strain>
        <tissue evidence="1">Aerial part</tissue>
    </source>
</reference>
<name>A0A9Q1JJ00_9CARY</name>
<evidence type="ECO:0000313" key="1">
    <source>
        <dbReference type="EMBL" id="KAJ8427277.1"/>
    </source>
</evidence>
<sequence length="152" mass="16672">MQAVQYGVISAQYSIEEETDALSKSVSQFNVILGGWSSVAKEVGQSRLENANGFSQESSDRRPQNALALSRTYHRSMPSSAAQKLSLVLWRAFERIHCFEGARKQGVGRGQDGLFLPSLIPAAVDGEALSKARSRDSLSYNLCPYLSIFLIV</sequence>
<organism evidence="1 2">
    <name type="scientific">Carnegiea gigantea</name>
    <dbReference type="NCBI Taxonomy" id="171969"/>
    <lineage>
        <taxon>Eukaryota</taxon>
        <taxon>Viridiplantae</taxon>
        <taxon>Streptophyta</taxon>
        <taxon>Embryophyta</taxon>
        <taxon>Tracheophyta</taxon>
        <taxon>Spermatophyta</taxon>
        <taxon>Magnoliopsida</taxon>
        <taxon>eudicotyledons</taxon>
        <taxon>Gunneridae</taxon>
        <taxon>Pentapetalae</taxon>
        <taxon>Caryophyllales</taxon>
        <taxon>Cactineae</taxon>
        <taxon>Cactaceae</taxon>
        <taxon>Cactoideae</taxon>
        <taxon>Echinocereeae</taxon>
        <taxon>Carnegiea</taxon>
    </lineage>
</organism>
<dbReference type="Proteomes" id="UP001153076">
    <property type="component" value="Unassembled WGS sequence"/>
</dbReference>
<gene>
    <name evidence="1" type="ORF">Cgig2_015032</name>
</gene>
<accession>A0A9Q1JJ00</accession>
<proteinExistence type="predicted"/>
<dbReference type="AlphaFoldDB" id="A0A9Q1JJ00"/>